<evidence type="ECO:0000313" key="2">
    <source>
        <dbReference type="Proteomes" id="UP000827377"/>
    </source>
</evidence>
<sequence>MLPYQFVNFHAALDKEEKNLSDTLYTFDTITTVIISCFTVHV</sequence>
<proteinExistence type="predicted"/>
<evidence type="ECO:0000313" key="1">
    <source>
        <dbReference type="EMBL" id="QXN68939.1"/>
    </source>
</evidence>
<dbReference type="Proteomes" id="UP000827377">
    <property type="component" value="Segment"/>
</dbReference>
<reference evidence="1 2" key="1">
    <citation type="submission" date="2021-03" db="EMBL/GenBank/DDBJ databases">
        <authorList>
            <person name="Thompson D.W."/>
            <person name="Brown H.M.F."/>
            <person name="Thompson S.D."/>
            <person name="Grose J.H."/>
        </authorList>
    </citation>
    <scope>NUCLEOTIDE SEQUENCE [LARGE SCALE GENOMIC DNA]</scope>
</reference>
<protein>
    <submittedName>
        <fullName evidence="1">Uncharacterized protein</fullName>
    </submittedName>
</protein>
<dbReference type="EMBL" id="MW748998">
    <property type="protein sequence ID" value="QXN68939.1"/>
    <property type="molecule type" value="Genomic_DNA"/>
</dbReference>
<organism evidence="1 2">
    <name type="scientific">Escherichia phage vB_EcoM_SophiaRose</name>
    <dbReference type="NCBI Taxonomy" id="2836106"/>
    <lineage>
        <taxon>Viruses</taxon>
        <taxon>Duplodnaviria</taxon>
        <taxon>Heunggongvirae</taxon>
        <taxon>Uroviricota</taxon>
        <taxon>Caudoviricetes</taxon>
        <taxon>Vequintavirinae</taxon>
        <taxon>Vequintavirus</taxon>
        <taxon>Vequintavirus sophiarose</taxon>
    </lineage>
</organism>
<gene>
    <name evidence="1" type="ORF">SOPHIAROSE_165</name>
</gene>
<accession>A0AAE7S8B0</accession>
<keyword evidence="2" id="KW-1185">Reference proteome</keyword>
<name>A0AAE7S8B0_9CAUD</name>